<reference evidence="1 2" key="1">
    <citation type="submission" date="2016-10" db="EMBL/GenBank/DDBJ databases">
        <authorList>
            <person name="de Groot N.N."/>
        </authorList>
    </citation>
    <scope>NUCLEOTIDE SEQUENCE [LARGE SCALE GENOMIC DNA]</scope>
    <source>
        <strain evidence="1 2">DSM 23399</strain>
    </source>
</reference>
<dbReference type="AlphaFoldDB" id="A0A1I1C7D1"/>
<evidence type="ECO:0000313" key="1">
    <source>
        <dbReference type="EMBL" id="SFB57936.1"/>
    </source>
</evidence>
<dbReference type="Proteomes" id="UP000198790">
    <property type="component" value="Unassembled WGS sequence"/>
</dbReference>
<name>A0A1I1C7D1_9BACT</name>
<organism evidence="1 2">
    <name type="scientific">Algoriphagus aquimarinus</name>
    <dbReference type="NCBI Taxonomy" id="237018"/>
    <lineage>
        <taxon>Bacteria</taxon>
        <taxon>Pseudomonadati</taxon>
        <taxon>Bacteroidota</taxon>
        <taxon>Cytophagia</taxon>
        <taxon>Cytophagales</taxon>
        <taxon>Cyclobacteriaceae</taxon>
        <taxon>Algoriphagus</taxon>
    </lineage>
</organism>
<accession>A0A1I1C7D1</accession>
<protein>
    <submittedName>
        <fullName evidence="1">Uncharacterized protein</fullName>
    </submittedName>
</protein>
<evidence type="ECO:0000313" key="2">
    <source>
        <dbReference type="Proteomes" id="UP000198790"/>
    </source>
</evidence>
<dbReference type="STRING" id="237018.SAMN04489723_1237"/>
<sequence>MFKQNNLPLYQKWLKDGFLAILGHKKSIPEEYFCLIKLCFA</sequence>
<keyword evidence="2" id="KW-1185">Reference proteome</keyword>
<gene>
    <name evidence="1" type="ORF">SAMN04489723_1237</name>
</gene>
<proteinExistence type="predicted"/>
<dbReference type="EMBL" id="FOKK01000023">
    <property type="protein sequence ID" value="SFB57936.1"/>
    <property type="molecule type" value="Genomic_DNA"/>
</dbReference>